<dbReference type="Proteomes" id="UP000011863">
    <property type="component" value="Chromosome"/>
</dbReference>
<protein>
    <submittedName>
        <fullName evidence="1">Uncharacterized protein</fullName>
    </submittedName>
</protein>
<reference evidence="1 2" key="1">
    <citation type="journal article" date="2013" name="Int. J. Syst. Evol. Microbiol.">
        <title>Ilumatobacter nonamiense sp. nov. and Ilumatobacter coccineum sp. nov., isolated from seashore sand.</title>
        <authorList>
            <person name="Matsumoto A."/>
            <person name="Kasai H."/>
            <person name="Matsuo Y."/>
            <person name="Shizuri Y."/>
            <person name="Ichikawa N."/>
            <person name="Fujita N."/>
            <person name="Omura S."/>
            <person name="Takahashi Y."/>
        </authorList>
    </citation>
    <scope>NUCLEOTIDE SEQUENCE [LARGE SCALE GENOMIC DNA]</scope>
    <source>
        <strain evidence="2">NBRC 103263 / KCTC 29153 / YM16-304</strain>
    </source>
</reference>
<dbReference type="AlphaFoldDB" id="A0A6C7E7U1"/>
<organism evidence="1 2">
    <name type="scientific">Ilumatobacter coccineus (strain NBRC 103263 / KCTC 29153 / YM16-304)</name>
    <dbReference type="NCBI Taxonomy" id="1313172"/>
    <lineage>
        <taxon>Bacteria</taxon>
        <taxon>Bacillati</taxon>
        <taxon>Actinomycetota</taxon>
        <taxon>Acidimicrobiia</taxon>
        <taxon>Acidimicrobiales</taxon>
        <taxon>Ilumatobacteraceae</taxon>
        <taxon>Ilumatobacter</taxon>
    </lineage>
</organism>
<name>A0A6C7E7U1_ILUCY</name>
<dbReference type="RefSeq" id="WP_015440472.1">
    <property type="nucleotide sequence ID" value="NC_020520.1"/>
</dbReference>
<proteinExistence type="predicted"/>
<evidence type="ECO:0000313" key="1">
    <source>
        <dbReference type="EMBL" id="BAN01225.1"/>
    </source>
</evidence>
<dbReference type="KEGG" id="aym:YM304_09110"/>
<sequence length="127" mass="13545">MGMSDNIVEKMIGRYQGTFIGETATVQYAGAGFGRHPILLAGGLLGALFGKPRVLVVTDKAVHLVKQKKAENLTPDDVIGTYPRHVEVSSSFVSINKVSVGDDVIYISKLVTGPLKDLFPVASTANE</sequence>
<gene>
    <name evidence="1" type="ORF">YM304_09110</name>
</gene>
<evidence type="ECO:0000313" key="2">
    <source>
        <dbReference type="Proteomes" id="UP000011863"/>
    </source>
</evidence>
<dbReference type="EMBL" id="AP012057">
    <property type="protein sequence ID" value="BAN01225.1"/>
    <property type="molecule type" value="Genomic_DNA"/>
</dbReference>
<accession>A0A6C7E7U1</accession>
<keyword evidence="2" id="KW-1185">Reference proteome</keyword>